<gene>
    <name evidence="1" type="ORF">B9479_007387</name>
</gene>
<reference evidence="1 2" key="1">
    <citation type="submission" date="2017-05" db="EMBL/GenBank/DDBJ databases">
        <title>The Genome Sequence of Tsuchiyaea wingfieldii DSM 27421.</title>
        <authorList>
            <person name="Cuomo C."/>
            <person name="Passer A."/>
            <person name="Billmyre B."/>
            <person name="Heitman J."/>
        </authorList>
    </citation>
    <scope>NUCLEOTIDE SEQUENCE [LARGE SCALE GENOMIC DNA]</scope>
    <source>
        <strain evidence="1 2">DSM 27421</strain>
    </source>
</reference>
<dbReference type="EMBL" id="NIDF01000164">
    <property type="protein sequence ID" value="TYJ52011.1"/>
    <property type="molecule type" value="Genomic_DNA"/>
</dbReference>
<keyword evidence="2" id="KW-1185">Reference proteome</keyword>
<protein>
    <submittedName>
        <fullName evidence="1">Uncharacterized protein</fullName>
    </submittedName>
</protein>
<dbReference type="AlphaFoldDB" id="A0A5D3APF3"/>
<name>A0A5D3APF3_9TREE</name>
<comment type="caution">
    <text evidence="1">The sequence shown here is derived from an EMBL/GenBank/DDBJ whole genome shotgun (WGS) entry which is preliminary data.</text>
</comment>
<dbReference type="Proteomes" id="UP000322245">
    <property type="component" value="Unassembled WGS sequence"/>
</dbReference>
<sequence>MEDKLEVGREVAADTTVNCDLTLSSLMHSLWDVYRSLLIVEGVNKDIVTKVVCPYTYRNGNPYTSELFQNSKQAVNAYRREAALHKGPLAELQGGEPILNSGEKAAVKESGGWTHFTQSYGMNPWDAGTAQEGKAIASAMASYDAQQGGQNSGGKK</sequence>
<organism evidence="1 2">
    <name type="scientific">Cryptococcus floricola</name>
    <dbReference type="NCBI Taxonomy" id="2591691"/>
    <lineage>
        <taxon>Eukaryota</taxon>
        <taxon>Fungi</taxon>
        <taxon>Dikarya</taxon>
        <taxon>Basidiomycota</taxon>
        <taxon>Agaricomycotina</taxon>
        <taxon>Tremellomycetes</taxon>
        <taxon>Tremellales</taxon>
        <taxon>Cryptococcaceae</taxon>
        <taxon>Cryptococcus</taxon>
    </lineage>
</organism>
<evidence type="ECO:0000313" key="2">
    <source>
        <dbReference type="Proteomes" id="UP000322245"/>
    </source>
</evidence>
<evidence type="ECO:0000313" key="1">
    <source>
        <dbReference type="EMBL" id="TYJ52011.1"/>
    </source>
</evidence>
<proteinExistence type="predicted"/>
<accession>A0A5D3APF3</accession>